<evidence type="ECO:0000313" key="3">
    <source>
        <dbReference type="Proteomes" id="UP000438914"/>
    </source>
</evidence>
<accession>A0A7K0KIR8</accession>
<dbReference type="Pfam" id="PF14014">
    <property type="entry name" value="DUF4230"/>
    <property type="match status" value="1"/>
</dbReference>
<protein>
    <submittedName>
        <fullName evidence="2">DUF4230 domain-containing protein</fullName>
    </submittedName>
</protein>
<feature type="transmembrane region" description="Helical" evidence="1">
    <location>
        <begin position="21"/>
        <end position="40"/>
    </location>
</feature>
<keyword evidence="3" id="KW-1185">Reference proteome</keyword>
<reference evidence="2 3" key="1">
    <citation type="submission" date="2019-08" db="EMBL/GenBank/DDBJ databases">
        <title>In-depth cultivation of the pig gut microbiome towards novel bacterial diversity and tailored functional studies.</title>
        <authorList>
            <person name="Wylensek D."/>
            <person name="Hitch T.C.A."/>
            <person name="Clavel T."/>
        </authorList>
    </citation>
    <scope>NUCLEOTIDE SEQUENCE [LARGE SCALE GENOMIC DNA]</scope>
    <source>
        <strain evidence="2 3">LKV-178-WT-2A</strain>
    </source>
</reference>
<evidence type="ECO:0000256" key="1">
    <source>
        <dbReference type="SAM" id="Phobius"/>
    </source>
</evidence>
<name>A0A7K0KIR8_9BACT</name>
<keyword evidence="1" id="KW-1133">Transmembrane helix</keyword>
<comment type="caution">
    <text evidence="2">The sequence shown here is derived from an EMBL/GenBank/DDBJ whole genome shotgun (WGS) entry which is preliminary data.</text>
</comment>
<evidence type="ECO:0000313" key="2">
    <source>
        <dbReference type="EMBL" id="MST85833.1"/>
    </source>
</evidence>
<dbReference type="EMBL" id="VUNG01000055">
    <property type="protein sequence ID" value="MST85833.1"/>
    <property type="molecule type" value="Genomic_DNA"/>
</dbReference>
<keyword evidence="1" id="KW-0472">Membrane</keyword>
<gene>
    <name evidence="2" type="ORF">FYJ73_14355</name>
</gene>
<keyword evidence="1" id="KW-0812">Transmembrane</keyword>
<dbReference type="AlphaFoldDB" id="A0A7K0KIR8"/>
<sequence length="209" mass="23875">MTTKRSLLSRLLGRASTDLRLVLISATVTLVLVVAAVFLIKRALTDQHIEVSHNQEISITPVVMESIRNTGQWVFMEIADEELVDTVRHGFFGDDELARVYYGTLRLGFDMQQYKEEWLCVKGDTLIATLPPIGLVDDNFLDEARTRSFYESGKWSEEDRAALAKKAKDKMRQRCLSKSNLASARKSARTQLWTMFRALGFKNIRIENK</sequence>
<organism evidence="2 3">
    <name type="scientific">Hallella mizrahii</name>
    <dbReference type="NCBI Taxonomy" id="2606637"/>
    <lineage>
        <taxon>Bacteria</taxon>
        <taxon>Pseudomonadati</taxon>
        <taxon>Bacteroidota</taxon>
        <taxon>Bacteroidia</taxon>
        <taxon>Bacteroidales</taxon>
        <taxon>Prevotellaceae</taxon>
        <taxon>Hallella</taxon>
    </lineage>
</organism>
<proteinExistence type="predicted"/>
<dbReference type="InterPro" id="IPR025324">
    <property type="entry name" value="DUF4230"/>
</dbReference>
<dbReference type="Proteomes" id="UP000438914">
    <property type="component" value="Unassembled WGS sequence"/>
</dbReference>
<dbReference type="RefSeq" id="WP_154535432.1">
    <property type="nucleotide sequence ID" value="NZ_VUNG01000055.1"/>
</dbReference>